<accession>A0AAQ3K668</accession>
<dbReference type="PANTHER" id="PTHR33116">
    <property type="entry name" value="REVERSE TRANSCRIPTASE ZINC-BINDING DOMAIN-CONTAINING PROTEIN-RELATED-RELATED"/>
    <property type="match status" value="1"/>
</dbReference>
<feature type="region of interest" description="Disordered" evidence="1">
    <location>
        <begin position="1"/>
        <end position="35"/>
    </location>
</feature>
<protein>
    <recommendedName>
        <fullName evidence="4">Reverse transcriptase domain-containing protein</fullName>
    </recommendedName>
</protein>
<dbReference type="AlphaFoldDB" id="A0AAQ3K668"/>
<dbReference type="SUPFAM" id="SSF56219">
    <property type="entry name" value="DNase I-like"/>
    <property type="match status" value="1"/>
</dbReference>
<dbReference type="Gene3D" id="3.60.10.10">
    <property type="entry name" value="Endonuclease/exonuclease/phosphatase"/>
    <property type="match status" value="1"/>
</dbReference>
<evidence type="ECO:0000256" key="1">
    <source>
        <dbReference type="SAM" id="MobiDB-lite"/>
    </source>
</evidence>
<dbReference type="Proteomes" id="UP001327560">
    <property type="component" value="Chromosome 3"/>
</dbReference>
<dbReference type="PANTHER" id="PTHR33116:SF78">
    <property type="entry name" value="OS12G0587133 PROTEIN"/>
    <property type="match status" value="1"/>
</dbReference>
<evidence type="ECO:0008006" key="4">
    <source>
        <dbReference type="Google" id="ProtNLM"/>
    </source>
</evidence>
<sequence>MLRKAGGPLSALGTKSGSKRKAAHSASSPSSDPDLMLALRTRLDRDVSDLDDEEINGKLSRFGMQAVDSKTCDLLRDAMTLPSNHIVRILNLYGPPRTLGRNFFWEELKDILKDSDVATVVGGNFNVTREREERLNCQGIPNDDAMLSEILADSSFMDLPLTLVRLDRILKNGDVKDFCASWVIKVGDPGLSSITVGRYCWSRLESSRAKFFVSSIFGLPFRHFLIWAALARLQRNWITDLKVNDCTVSSPDLIADHCWAFFRDSLGVAHSPLIAPIWEDIYPTPTPVLAGLSVHLSEEEVLAAIWSLGKDKAPGSDGLTTKFFIATRSIIGAYFMELLNDLLFGNNVWSRINKAFIALIPNLTSGVIRILSKALALRLKPHMSYLVGDTQCAFLPGRSTHDCYMAANEIIYHCKRSDTFARFMYKANIAGMIKGIDPEGGREVTNLEFADDFIIFTRGGDEDLLNTKLLLRAFFLMIGLSVNFDKMTVTHIHGDLVKATRVVEFLGCKEENFPIKYLGLPLQNGRLSREDWNVVIEQTDQKLITWKGHLLSRGGRLTLINSVLNGLSGHFLSIFRALK</sequence>
<gene>
    <name evidence="2" type="ORF">Cni_G10643</name>
</gene>
<dbReference type="InterPro" id="IPR036691">
    <property type="entry name" value="Endo/exonu/phosph_ase_sf"/>
</dbReference>
<proteinExistence type="predicted"/>
<evidence type="ECO:0000313" key="3">
    <source>
        <dbReference type="Proteomes" id="UP001327560"/>
    </source>
</evidence>
<evidence type="ECO:0000313" key="2">
    <source>
        <dbReference type="EMBL" id="WOL01924.1"/>
    </source>
</evidence>
<dbReference type="EMBL" id="CP136892">
    <property type="protein sequence ID" value="WOL01924.1"/>
    <property type="molecule type" value="Genomic_DNA"/>
</dbReference>
<reference evidence="2 3" key="1">
    <citation type="submission" date="2023-10" db="EMBL/GenBank/DDBJ databases">
        <title>Chromosome-scale genome assembly provides insights into flower coloration mechanisms of Canna indica.</title>
        <authorList>
            <person name="Li C."/>
        </authorList>
    </citation>
    <scope>NUCLEOTIDE SEQUENCE [LARGE SCALE GENOMIC DNA]</scope>
    <source>
        <tissue evidence="2">Flower</tissue>
    </source>
</reference>
<keyword evidence="3" id="KW-1185">Reference proteome</keyword>
<name>A0AAQ3K668_9LILI</name>
<organism evidence="2 3">
    <name type="scientific">Canna indica</name>
    <name type="common">Indian-shot</name>
    <dbReference type="NCBI Taxonomy" id="4628"/>
    <lineage>
        <taxon>Eukaryota</taxon>
        <taxon>Viridiplantae</taxon>
        <taxon>Streptophyta</taxon>
        <taxon>Embryophyta</taxon>
        <taxon>Tracheophyta</taxon>
        <taxon>Spermatophyta</taxon>
        <taxon>Magnoliopsida</taxon>
        <taxon>Liliopsida</taxon>
        <taxon>Zingiberales</taxon>
        <taxon>Cannaceae</taxon>
        <taxon>Canna</taxon>
    </lineage>
</organism>